<evidence type="ECO:0000313" key="4">
    <source>
        <dbReference type="EMBL" id="MFC5177086.1"/>
    </source>
</evidence>
<feature type="compositionally biased region" description="Acidic residues" evidence="1">
    <location>
        <begin position="185"/>
        <end position="196"/>
    </location>
</feature>
<accession>A0ABW0BK34</accession>
<feature type="transmembrane region" description="Helical" evidence="2">
    <location>
        <begin position="46"/>
        <end position="64"/>
    </location>
</feature>
<dbReference type="EMBL" id="JBHSKD010000009">
    <property type="protein sequence ID" value="MFC5177086.1"/>
    <property type="molecule type" value="Genomic_DNA"/>
</dbReference>
<evidence type="ECO:0000313" key="5">
    <source>
        <dbReference type="Proteomes" id="UP001596087"/>
    </source>
</evidence>
<keyword evidence="2" id="KW-0812">Transmembrane</keyword>
<organism evidence="4 5">
    <name type="scientific">Nocardioides taihuensis</name>
    <dbReference type="NCBI Taxonomy" id="1835606"/>
    <lineage>
        <taxon>Bacteria</taxon>
        <taxon>Bacillati</taxon>
        <taxon>Actinomycetota</taxon>
        <taxon>Actinomycetes</taxon>
        <taxon>Propionibacteriales</taxon>
        <taxon>Nocardioidaceae</taxon>
        <taxon>Nocardioides</taxon>
    </lineage>
</organism>
<keyword evidence="5" id="KW-1185">Reference proteome</keyword>
<dbReference type="SUPFAM" id="SSF81324">
    <property type="entry name" value="Voltage-gated potassium channels"/>
    <property type="match status" value="1"/>
</dbReference>
<protein>
    <submittedName>
        <fullName evidence="4">Potassium channel family protein</fullName>
    </submittedName>
</protein>
<proteinExistence type="predicted"/>
<feature type="domain" description="Potassium channel" evidence="3">
    <location>
        <begin position="93"/>
        <end position="165"/>
    </location>
</feature>
<evidence type="ECO:0000256" key="2">
    <source>
        <dbReference type="SAM" id="Phobius"/>
    </source>
</evidence>
<dbReference type="Gene3D" id="1.10.287.70">
    <property type="match status" value="1"/>
</dbReference>
<gene>
    <name evidence="4" type="ORF">ACFPGP_10410</name>
</gene>
<evidence type="ECO:0000256" key="1">
    <source>
        <dbReference type="SAM" id="MobiDB-lite"/>
    </source>
</evidence>
<dbReference type="RefSeq" id="WP_378589834.1">
    <property type="nucleotide sequence ID" value="NZ_JBHSKD010000009.1"/>
</dbReference>
<feature type="transmembrane region" description="Helical" evidence="2">
    <location>
        <begin position="120"/>
        <end position="138"/>
    </location>
</feature>
<name>A0ABW0BK34_9ACTN</name>
<keyword evidence="2" id="KW-1133">Transmembrane helix</keyword>
<keyword evidence="2" id="KW-0472">Membrane</keyword>
<dbReference type="InterPro" id="IPR013099">
    <property type="entry name" value="K_chnl_dom"/>
</dbReference>
<comment type="caution">
    <text evidence="4">The sequence shown here is derived from an EMBL/GenBank/DDBJ whole genome shotgun (WGS) entry which is preliminary data.</text>
</comment>
<dbReference type="GO" id="GO:0034220">
    <property type="term" value="P:monoatomic ion transmembrane transport"/>
    <property type="evidence" value="ECO:0007669"/>
    <property type="project" value="UniProtKB-KW"/>
</dbReference>
<keyword evidence="4" id="KW-0407">Ion channel</keyword>
<reference evidence="5" key="1">
    <citation type="journal article" date="2019" name="Int. J. Syst. Evol. Microbiol.">
        <title>The Global Catalogue of Microorganisms (GCM) 10K type strain sequencing project: providing services to taxonomists for standard genome sequencing and annotation.</title>
        <authorList>
            <consortium name="The Broad Institute Genomics Platform"/>
            <consortium name="The Broad Institute Genome Sequencing Center for Infectious Disease"/>
            <person name="Wu L."/>
            <person name="Ma J."/>
        </authorList>
    </citation>
    <scope>NUCLEOTIDE SEQUENCE [LARGE SCALE GENOMIC DNA]</scope>
    <source>
        <strain evidence="5">DFY41</strain>
    </source>
</reference>
<dbReference type="Proteomes" id="UP001596087">
    <property type="component" value="Unassembled WGS sequence"/>
</dbReference>
<feature type="transmembrane region" description="Helical" evidence="2">
    <location>
        <begin position="21"/>
        <end position="40"/>
    </location>
</feature>
<feature type="transmembrane region" description="Helical" evidence="2">
    <location>
        <begin position="84"/>
        <end position="105"/>
    </location>
</feature>
<sequence>MARDELPPLLEDPIGKTLINTTAMIGLFTVAYFILPFRYARNDPLSFGKLVLSLVALGLVAWLFRLNVRYSRRVTYSRYLRIQWLLTALYTLVLTCAIVYAWFGTEMTGEMDGIKNRTDALYFSVTVVSTVGFGDIHATGNAARLFVTVHMLFNLIYLGTALRVITGPASFMPPPGYGDKGAPETDTEGDADGQVV</sequence>
<feature type="region of interest" description="Disordered" evidence="1">
    <location>
        <begin position="176"/>
        <end position="196"/>
    </location>
</feature>
<keyword evidence="4" id="KW-0406">Ion transport</keyword>
<evidence type="ECO:0000259" key="3">
    <source>
        <dbReference type="Pfam" id="PF07885"/>
    </source>
</evidence>
<keyword evidence="4" id="KW-0813">Transport</keyword>
<dbReference type="Pfam" id="PF07885">
    <property type="entry name" value="Ion_trans_2"/>
    <property type="match status" value="1"/>
</dbReference>
<feature type="transmembrane region" description="Helical" evidence="2">
    <location>
        <begin position="145"/>
        <end position="165"/>
    </location>
</feature>